<sequence>MTDNLMSMPSGRTDNSRTARQQVVSLARRIGLSGDSDTAKNLTLRTEKRLQDWQEQRQANLESVLRQAIPLAGSTVSNKELDPDWQFQFCQMAEQIHNDKMQKLWAQILTTELSLPGSFSLRTLDTLKSMTQREAMQFARVVSLSTQIGQDPSRKVITGYRREAGFGGFSSAKQESLNLSGQGLPYSAILTLRDLGLLFATELETGPLAAKQPLLLRCQTHNMRFSPKSGRLRLRYYRFTQVGDELGQLITDAANEEYCQALTKLLLDDFITA</sequence>
<keyword evidence="3" id="KW-1185">Reference proteome</keyword>
<dbReference type="NCBIfam" id="TIGR03899">
    <property type="entry name" value="TIGR03899 family protein"/>
    <property type="match status" value="1"/>
</dbReference>
<organism evidence="2 3">
    <name type="scientific">Ferrimonas sediminum</name>
    <dbReference type="NCBI Taxonomy" id="718193"/>
    <lineage>
        <taxon>Bacteria</taxon>
        <taxon>Pseudomonadati</taxon>
        <taxon>Pseudomonadota</taxon>
        <taxon>Gammaproteobacteria</taxon>
        <taxon>Alteromonadales</taxon>
        <taxon>Ferrimonadaceae</taxon>
        <taxon>Ferrimonas</taxon>
    </lineage>
</organism>
<evidence type="ECO:0000313" key="2">
    <source>
        <dbReference type="EMBL" id="SDI65203.1"/>
    </source>
</evidence>
<dbReference type="OrthoDB" id="886161at2"/>
<dbReference type="Proteomes" id="UP000199527">
    <property type="component" value="Unassembled WGS sequence"/>
</dbReference>
<protein>
    <submittedName>
        <fullName evidence="2">TIGR03899 family protein</fullName>
    </submittedName>
</protein>
<evidence type="ECO:0000313" key="3">
    <source>
        <dbReference type="Proteomes" id="UP000199527"/>
    </source>
</evidence>
<accession>A0A1G8MBD4</accession>
<name>A0A1G8MBD4_9GAMM</name>
<dbReference type="InterPro" id="IPR021254">
    <property type="entry name" value="DUF2806"/>
</dbReference>
<proteinExistence type="predicted"/>
<dbReference type="RefSeq" id="WP_090362385.1">
    <property type="nucleotide sequence ID" value="NZ_FNEM01000002.1"/>
</dbReference>
<reference evidence="3" key="1">
    <citation type="submission" date="2016-10" db="EMBL/GenBank/DDBJ databases">
        <authorList>
            <person name="Varghese N."/>
            <person name="Submissions S."/>
        </authorList>
    </citation>
    <scope>NUCLEOTIDE SEQUENCE [LARGE SCALE GENOMIC DNA]</scope>
    <source>
        <strain evidence="3">DSM 23317</strain>
    </source>
</reference>
<dbReference type="AlphaFoldDB" id="A0A1G8MBD4"/>
<evidence type="ECO:0000256" key="1">
    <source>
        <dbReference type="SAM" id="MobiDB-lite"/>
    </source>
</evidence>
<feature type="region of interest" description="Disordered" evidence="1">
    <location>
        <begin position="1"/>
        <end position="20"/>
    </location>
</feature>
<dbReference type="Pfam" id="PF10987">
    <property type="entry name" value="DUF2806"/>
    <property type="match status" value="1"/>
</dbReference>
<dbReference type="EMBL" id="FNEM01000002">
    <property type="protein sequence ID" value="SDI65203.1"/>
    <property type="molecule type" value="Genomic_DNA"/>
</dbReference>
<gene>
    <name evidence="2" type="ORF">SAMN04488540_102326</name>
</gene>